<comment type="pathway">
    <text evidence="3">Sphingolipid metabolism.</text>
</comment>
<evidence type="ECO:0000256" key="4">
    <source>
        <dbReference type="ARBA" id="ARBA00009780"/>
    </source>
</evidence>
<dbReference type="EC" id="3.5.1.-" evidence="15"/>
<dbReference type="Ensembl" id="ENSCAFT00040027971.1">
    <property type="protein sequence ID" value="ENSCAFP00040024289.1"/>
    <property type="gene ID" value="ENSCAFG00040015123.1"/>
</dbReference>
<evidence type="ECO:0000256" key="14">
    <source>
        <dbReference type="PIRSR" id="PIRSR608901-2"/>
    </source>
</evidence>
<keyword evidence="14" id="KW-0862">Zinc</keyword>
<feature type="transmembrane region" description="Helical" evidence="15">
    <location>
        <begin position="295"/>
        <end position="316"/>
    </location>
</feature>
<feature type="binding site" evidence="14">
    <location>
        <position position="202"/>
    </location>
    <ligand>
        <name>Zn(2+)</name>
        <dbReference type="ChEBI" id="CHEBI:29105"/>
        <note>catalytic</note>
    </ligand>
</feature>
<keyword evidence="13" id="KW-0106">Calcium</keyword>
<evidence type="ECO:0000256" key="2">
    <source>
        <dbReference type="ARBA" id="ARBA00004760"/>
    </source>
</evidence>
<keyword evidence="13" id="KW-0479">Metal-binding</keyword>
<evidence type="ECO:0000256" key="11">
    <source>
        <dbReference type="ARBA" id="ARBA00048323"/>
    </source>
</evidence>
<dbReference type="UniPathway" id="UPA00222"/>
<dbReference type="GO" id="GO:0016020">
    <property type="term" value="C:membrane"/>
    <property type="evidence" value="ECO:0007669"/>
    <property type="project" value="UniProtKB-SubCell"/>
</dbReference>
<dbReference type="InterPro" id="IPR008901">
    <property type="entry name" value="ACER"/>
</dbReference>
<keyword evidence="6 15" id="KW-0378">Hydrolase</keyword>
<feature type="transmembrane region" description="Helical" evidence="15">
    <location>
        <begin position="270"/>
        <end position="289"/>
    </location>
</feature>
<dbReference type="Proteomes" id="UP000694542">
    <property type="component" value="Chromosome 21"/>
</dbReference>
<comment type="catalytic activity">
    <reaction evidence="12">
        <text>an N-acylsphinganine + H2O = sphinganine + a fatty acid</text>
        <dbReference type="Rhea" id="RHEA:33551"/>
        <dbReference type="ChEBI" id="CHEBI:15377"/>
        <dbReference type="ChEBI" id="CHEBI:28868"/>
        <dbReference type="ChEBI" id="CHEBI:31488"/>
        <dbReference type="ChEBI" id="CHEBI:57817"/>
    </reaction>
    <physiologicalReaction direction="left-to-right" evidence="12">
        <dbReference type="Rhea" id="RHEA:33552"/>
    </physiologicalReaction>
</comment>
<reference evidence="17" key="2">
    <citation type="submission" date="2025-08" db="UniProtKB">
        <authorList>
            <consortium name="Ensembl"/>
        </authorList>
    </citation>
    <scope>IDENTIFICATION</scope>
</reference>
<dbReference type="GO" id="GO:0046872">
    <property type="term" value="F:metal ion binding"/>
    <property type="evidence" value="ECO:0007669"/>
    <property type="project" value="UniProtKB-KW"/>
</dbReference>
<reference evidence="17" key="1">
    <citation type="submission" date="2018-10" db="EMBL/GenBank/DDBJ databases">
        <title>De novo assembly of a Great Dane genome.</title>
        <authorList>
            <person name="Kidd J.M."/>
            <person name="Pendleton A.L."/>
            <person name="Shen F."/>
            <person name="Emery S."/>
        </authorList>
    </citation>
    <scope>NUCLEOTIDE SEQUENCE [LARGE SCALE GENOMIC DNA]</scope>
    <source>
        <strain evidence="17">Great Dane</strain>
    </source>
</reference>
<evidence type="ECO:0000256" key="8">
    <source>
        <dbReference type="ARBA" id="ARBA00022989"/>
    </source>
</evidence>
<feature type="binding site" evidence="13">
    <location>
        <position position="140"/>
    </location>
    <ligand>
        <name>Ca(2+)</name>
        <dbReference type="ChEBI" id="CHEBI:29108"/>
    </ligand>
</feature>
<dbReference type="Pfam" id="PF05875">
    <property type="entry name" value="Ceramidase"/>
    <property type="match status" value="1"/>
</dbReference>
<feature type="binding site" evidence="13">
    <location>
        <position position="141"/>
    </location>
    <ligand>
        <name>Ca(2+)</name>
        <dbReference type="ChEBI" id="CHEBI:29108"/>
    </ligand>
</feature>
<evidence type="ECO:0000256" key="5">
    <source>
        <dbReference type="ARBA" id="ARBA00022692"/>
    </source>
</evidence>
<comment type="pathway">
    <text evidence="2">Lipid metabolism; sphingolipid metabolism.</text>
</comment>
<feature type="binding site" evidence="14">
    <location>
        <position position="338"/>
    </location>
    <ligand>
        <name>Zn(2+)</name>
        <dbReference type="ChEBI" id="CHEBI:29105"/>
        <note>catalytic</note>
    </ligand>
</feature>
<sequence length="388" mass="43796">MRIIGHREPAARGVCVRDRWAREHRPGGRRTALPRAAGAEGNPAPSGWAGPRPARWAGPPRRALPLTAAAPPPGGRAGGACAERASRARAGLGACRAERSGRRSAWAAAAAAEAAEAAACAMAPAADREGYWGPTTSTLDWCEENYAVTWYIAEFWNTVSNLIMIIPPIFGAIQSVRDGLEKRYIASYLALTVVGMGSWCFHMTLKYEMQLLDELPMIYSCCIFVYCMFECFKMKNSVNYHLLFILVLFSLIVTTVYLKVKEPIFHQVMYGMLVFTLVLRSIYIVTWVYPWLRGLGYTSLGIFLLGFLLWNIDNIFCDSLRNFRKKMPPIIGVATQFHAWWHILTGLGSYLHILFSLYTRTLYLRYRPKVKFLFGIWPVILFEPLRKH</sequence>
<evidence type="ECO:0000256" key="9">
    <source>
        <dbReference type="ARBA" id="ARBA00023136"/>
    </source>
</evidence>
<dbReference type="PANTHER" id="PTHR46187:SF3">
    <property type="entry name" value="ALKALINE CERAMIDASE 3"/>
    <property type="match status" value="1"/>
</dbReference>
<feature type="compositionally biased region" description="Low complexity" evidence="16">
    <location>
        <begin position="47"/>
        <end position="69"/>
    </location>
</feature>
<feature type="transmembrane region" description="Helical" evidence="15">
    <location>
        <begin position="185"/>
        <end position="205"/>
    </location>
</feature>
<evidence type="ECO:0000256" key="3">
    <source>
        <dbReference type="ARBA" id="ARBA00004991"/>
    </source>
</evidence>
<feature type="binding site" evidence="13">
    <location>
        <position position="145"/>
    </location>
    <ligand>
        <name>Ca(2+)</name>
        <dbReference type="ChEBI" id="CHEBI:29108"/>
    </ligand>
</feature>
<feature type="binding site" evidence="13">
    <location>
        <position position="143"/>
    </location>
    <ligand>
        <name>Ca(2+)</name>
        <dbReference type="ChEBI" id="CHEBI:29108"/>
    </ligand>
</feature>
<keyword evidence="5 15" id="KW-0812">Transmembrane</keyword>
<comment type="cofactor">
    <cofactor evidence="14">
        <name>Zn(2+)</name>
        <dbReference type="ChEBI" id="CHEBI:29105"/>
    </cofactor>
</comment>
<evidence type="ECO:0000256" key="1">
    <source>
        <dbReference type="ARBA" id="ARBA00004141"/>
    </source>
</evidence>
<organism evidence="17 18">
    <name type="scientific">Canis lupus familiaris</name>
    <name type="common">Dog</name>
    <name type="synonym">Canis familiaris</name>
    <dbReference type="NCBI Taxonomy" id="9615"/>
    <lineage>
        <taxon>Eukaryota</taxon>
        <taxon>Metazoa</taxon>
        <taxon>Chordata</taxon>
        <taxon>Craniata</taxon>
        <taxon>Vertebrata</taxon>
        <taxon>Euteleostomi</taxon>
        <taxon>Mammalia</taxon>
        <taxon>Eutheria</taxon>
        <taxon>Laurasiatheria</taxon>
        <taxon>Carnivora</taxon>
        <taxon>Caniformia</taxon>
        <taxon>Canidae</taxon>
        <taxon>Canis</taxon>
    </lineage>
</organism>
<evidence type="ECO:0000256" key="12">
    <source>
        <dbReference type="ARBA" id="ARBA00049511"/>
    </source>
</evidence>
<feature type="binding site" evidence="13">
    <location>
        <position position="154"/>
    </location>
    <ligand>
        <name>Ca(2+)</name>
        <dbReference type="ChEBI" id="CHEBI:29108"/>
    </ligand>
</feature>
<name>A0A8C0SPI5_CANLF</name>
<evidence type="ECO:0000256" key="15">
    <source>
        <dbReference type="RuleBase" id="RU364079"/>
    </source>
</evidence>
<accession>A0A8C0SPI5</accession>
<evidence type="ECO:0000313" key="17">
    <source>
        <dbReference type="Ensembl" id="ENSCAFP00040024289.1"/>
    </source>
</evidence>
<dbReference type="GO" id="GO:0006672">
    <property type="term" value="P:ceramide metabolic process"/>
    <property type="evidence" value="ECO:0007669"/>
    <property type="project" value="InterPro"/>
</dbReference>
<evidence type="ECO:0000256" key="6">
    <source>
        <dbReference type="ARBA" id="ARBA00022801"/>
    </source>
</evidence>
<feature type="transmembrane region" description="Helical" evidence="15">
    <location>
        <begin position="238"/>
        <end position="258"/>
    </location>
</feature>
<comment type="catalytic activity">
    <reaction evidence="11">
        <text>an N-acylsphing-4-enine + H2O = sphing-4-enine + a fatty acid</text>
        <dbReference type="Rhea" id="RHEA:20856"/>
        <dbReference type="ChEBI" id="CHEBI:15377"/>
        <dbReference type="ChEBI" id="CHEBI:28868"/>
        <dbReference type="ChEBI" id="CHEBI:52639"/>
        <dbReference type="ChEBI" id="CHEBI:57756"/>
        <dbReference type="EC" id="3.5.1.23"/>
    </reaction>
    <physiologicalReaction direction="left-to-right" evidence="11">
        <dbReference type="Rhea" id="RHEA:20857"/>
    </physiologicalReaction>
</comment>
<feature type="transmembrane region" description="Helical" evidence="15">
    <location>
        <begin position="337"/>
        <end position="358"/>
    </location>
</feature>
<keyword evidence="7" id="KW-0746">Sphingolipid metabolism</keyword>
<dbReference type="AlphaFoldDB" id="A0A8C0SPI5"/>
<protein>
    <recommendedName>
        <fullName evidence="15">Alkaline ceramidase</fullName>
        <ecNumber evidence="15">3.5.1.-</ecNumber>
    </recommendedName>
</protein>
<feature type="region of interest" description="Disordered" evidence="16">
    <location>
        <begin position="23"/>
        <end position="80"/>
    </location>
</feature>
<keyword evidence="8 15" id="KW-1133">Transmembrane helix</keyword>
<comment type="function">
    <text evidence="15">Hydrolyzes the sphingolipid ceramide into sphingosine and free fatty acid.</text>
</comment>
<proteinExistence type="inferred from homology"/>
<comment type="subcellular location">
    <subcellularLocation>
        <location evidence="1">Membrane</location>
        <topology evidence="1">Multi-pass membrane protein</topology>
    </subcellularLocation>
</comment>
<feature type="binding site" evidence="14">
    <location>
        <position position="342"/>
    </location>
    <ligand>
        <name>Zn(2+)</name>
        <dbReference type="ChEBI" id="CHEBI:29105"/>
        <note>catalytic</note>
    </ligand>
</feature>
<evidence type="ECO:0000256" key="13">
    <source>
        <dbReference type="PIRSR" id="PIRSR608901-1"/>
    </source>
</evidence>
<keyword evidence="9 15" id="KW-0472">Membrane</keyword>
<comment type="catalytic activity">
    <reaction evidence="10">
        <text>N-(9Z-octadecenoyl)-sphing-4-enine + H2O = sphing-4-enine + (9Z)-octadecenoate</text>
        <dbReference type="Rhea" id="RHEA:41299"/>
        <dbReference type="ChEBI" id="CHEBI:15377"/>
        <dbReference type="ChEBI" id="CHEBI:30823"/>
        <dbReference type="ChEBI" id="CHEBI:57756"/>
        <dbReference type="ChEBI" id="CHEBI:77996"/>
    </reaction>
    <physiologicalReaction direction="left-to-right" evidence="10">
        <dbReference type="Rhea" id="RHEA:41300"/>
    </physiologicalReaction>
</comment>
<keyword evidence="15" id="KW-0443">Lipid metabolism</keyword>
<evidence type="ECO:0000313" key="18">
    <source>
        <dbReference type="Proteomes" id="UP000694542"/>
    </source>
</evidence>
<evidence type="ECO:0000256" key="16">
    <source>
        <dbReference type="SAM" id="MobiDB-lite"/>
    </source>
</evidence>
<dbReference type="PANTHER" id="PTHR46187">
    <property type="entry name" value="ALKALINE CERAMIDASE 3"/>
    <property type="match status" value="1"/>
</dbReference>
<evidence type="ECO:0000256" key="10">
    <source>
        <dbReference type="ARBA" id="ARBA00047401"/>
    </source>
</evidence>
<comment type="similarity">
    <text evidence="4 15">Belongs to the alkaline ceramidase family.</text>
</comment>
<dbReference type="GO" id="GO:0017040">
    <property type="term" value="F:N-acylsphingosine amidohydrolase activity"/>
    <property type="evidence" value="ECO:0007669"/>
    <property type="project" value="UniProtKB-EC"/>
</dbReference>
<evidence type="ECO:0000256" key="7">
    <source>
        <dbReference type="ARBA" id="ARBA00022919"/>
    </source>
</evidence>
<comment type="caution">
    <text evidence="15">Lacks conserved residue(s) required for the propagation of feature annotation.</text>
</comment>
<dbReference type="GO" id="GO:0046512">
    <property type="term" value="P:sphingosine biosynthetic process"/>
    <property type="evidence" value="ECO:0007669"/>
    <property type="project" value="UniProtKB-ARBA"/>
</dbReference>